<dbReference type="AlphaFoldDB" id="A0AAW2JG85"/>
<reference evidence="1" key="1">
    <citation type="submission" date="2020-06" db="EMBL/GenBank/DDBJ databases">
        <authorList>
            <person name="Li T."/>
            <person name="Hu X."/>
            <person name="Zhang T."/>
            <person name="Song X."/>
            <person name="Zhang H."/>
            <person name="Dai N."/>
            <person name="Sheng W."/>
            <person name="Hou X."/>
            <person name="Wei L."/>
        </authorList>
    </citation>
    <scope>NUCLEOTIDE SEQUENCE</scope>
    <source>
        <strain evidence="1">G02</strain>
        <tissue evidence="1">Leaf</tissue>
    </source>
</reference>
<dbReference type="EMBL" id="JACGWJ010000321">
    <property type="protein sequence ID" value="KAL0293352.1"/>
    <property type="molecule type" value="Genomic_DNA"/>
</dbReference>
<protein>
    <submittedName>
        <fullName evidence="1">Uncharacterized protein</fullName>
    </submittedName>
</protein>
<reference evidence="1" key="2">
    <citation type="journal article" date="2024" name="Plant">
        <title>Genomic evolution and insights into agronomic trait innovations of Sesamum species.</title>
        <authorList>
            <person name="Miao H."/>
            <person name="Wang L."/>
            <person name="Qu L."/>
            <person name="Liu H."/>
            <person name="Sun Y."/>
            <person name="Le M."/>
            <person name="Wang Q."/>
            <person name="Wei S."/>
            <person name="Zheng Y."/>
            <person name="Lin W."/>
            <person name="Duan Y."/>
            <person name="Cao H."/>
            <person name="Xiong S."/>
            <person name="Wang X."/>
            <person name="Wei L."/>
            <person name="Li C."/>
            <person name="Ma Q."/>
            <person name="Ju M."/>
            <person name="Zhao R."/>
            <person name="Li G."/>
            <person name="Mu C."/>
            <person name="Tian Q."/>
            <person name="Mei H."/>
            <person name="Zhang T."/>
            <person name="Gao T."/>
            <person name="Zhang H."/>
        </authorList>
    </citation>
    <scope>NUCLEOTIDE SEQUENCE</scope>
    <source>
        <strain evidence="1">G02</strain>
    </source>
</reference>
<proteinExistence type="predicted"/>
<comment type="caution">
    <text evidence="1">The sequence shown here is derived from an EMBL/GenBank/DDBJ whole genome shotgun (WGS) entry which is preliminary data.</text>
</comment>
<evidence type="ECO:0000313" key="1">
    <source>
        <dbReference type="EMBL" id="KAL0293352.1"/>
    </source>
</evidence>
<name>A0AAW2JG85_SESRA</name>
<gene>
    <name evidence="1" type="ORF">Sradi_6940900</name>
</gene>
<organism evidence="1">
    <name type="scientific">Sesamum radiatum</name>
    <name type="common">Black benniseed</name>
    <dbReference type="NCBI Taxonomy" id="300843"/>
    <lineage>
        <taxon>Eukaryota</taxon>
        <taxon>Viridiplantae</taxon>
        <taxon>Streptophyta</taxon>
        <taxon>Embryophyta</taxon>
        <taxon>Tracheophyta</taxon>
        <taxon>Spermatophyta</taxon>
        <taxon>Magnoliopsida</taxon>
        <taxon>eudicotyledons</taxon>
        <taxon>Gunneridae</taxon>
        <taxon>Pentapetalae</taxon>
        <taxon>asterids</taxon>
        <taxon>lamiids</taxon>
        <taxon>Lamiales</taxon>
        <taxon>Pedaliaceae</taxon>
        <taxon>Sesamum</taxon>
    </lineage>
</organism>
<sequence length="231" mass="24419">MMYFAALARRASNLENGLLGQGLEEVPIQEPLKESTSLHFLGGGGYLQLSSVKSLYSKHASQQGSPLPPTRCKRKHRDVSSNFFFRGFQSNGVATRAGAITATYSRIAIETIFWIAPNMAGDNFSVEVSEEVLCHRGSAIGTTTLGSDGTGTKGPGAEVGSALVTICKAWVFPGASTTFCLFVVLLGISIKTHVLNSVFLLTASIDACGFSTAPTSLDTGFGSGLRSKELE</sequence>
<accession>A0AAW2JG85</accession>